<reference evidence="3" key="3">
    <citation type="submission" date="2015-04" db="UniProtKB">
        <authorList>
            <consortium name="EnsemblPlants"/>
        </authorList>
    </citation>
    <scope>IDENTIFICATION</scope>
</reference>
<name>A0A0D9X9P6_9ORYZ</name>
<feature type="coiled-coil region" evidence="1">
    <location>
        <begin position="867"/>
        <end position="894"/>
    </location>
</feature>
<accession>A0A0D9X9P6</accession>
<dbReference type="EnsemblPlants" id="LPERR08G17170.1">
    <property type="protein sequence ID" value="LPERR08G17170.1"/>
    <property type="gene ID" value="LPERR08G17170"/>
</dbReference>
<reference evidence="3 4" key="1">
    <citation type="submission" date="2012-08" db="EMBL/GenBank/DDBJ databases">
        <title>Oryza genome evolution.</title>
        <authorList>
            <person name="Wing R.A."/>
        </authorList>
    </citation>
    <scope>NUCLEOTIDE SEQUENCE</scope>
</reference>
<keyword evidence="1" id="KW-0175">Coiled coil</keyword>
<dbReference type="AlphaFoldDB" id="A0A0D9X9P6"/>
<protein>
    <submittedName>
        <fullName evidence="3">Uncharacterized protein</fullName>
    </submittedName>
</protein>
<dbReference type="eggNOG" id="ENOG502QPUC">
    <property type="taxonomic scope" value="Eukaryota"/>
</dbReference>
<feature type="coiled-coil region" evidence="1">
    <location>
        <begin position="921"/>
        <end position="962"/>
    </location>
</feature>
<evidence type="ECO:0000256" key="1">
    <source>
        <dbReference type="SAM" id="Coils"/>
    </source>
</evidence>
<sequence>MARKEAGYSGGVEVRKEELRGEEAPLALEESKEIVERMDGEAVSNPIKVASDDSDDLAQEVLNSEDKPNLSVLREGGEAMEFNVALGCDKIVNEDSVDDGREAGVVEDSSMVNGHLHPEAPGCAVNGELASSEIVVLVHQEVDDQELEGINGRTSYEYKHDHTNTCIGKSKDHMENIFTNQAVDDATGLTEQDTINGEQESDARVDNGHNHVVTSENYGEREADGEELKGVDGRTSNGHDHSKTSKEESKVHMEDNFINQADVDAIRLTEHETISGGQQLDILVENVDAHVRLCADCGEGVEKCDVLDDRSNNREVAANSVKLVDQEAGGVGQDGLDGSLTKGPVIAIVDTRQIFQWLMDMIRWRGVLIPMKSRHGLSFEESSMTQSVVEGVHHERTIKMVNEQIEGDVNVVNKKVPRECALSNVYENVKESEGDTNVSNKKVPGEGKILINGYEHVEESVDTNLVLKPLVGNGQYDLIHVHRLEDRAEDNTDTCVVKKNDDVAIDCSETKEKNDKTNDKILQGHDLFNDKVERGVQDDETIKGDYDISTFQPIELVLCSTLEIEKGGTKQHTSLREGSLVSVQQQTFISLQDTKQELSATIDNHKAGNTKLKQESCMEVLDGAKLCVAPAIVSALHGETRSNSADNDGATVGISTLGCNLGTSSVALIKDNLKVEGATNEICAENANASCVVETEYVQNIAATIVDITHKQNDDEENMHINTDITGDHNESQLEINTNIANKGGLQFVIPHSVYLMKVPLFMGESLWAKIQDAQICLDELTQKRDAINVPMQKKKVLCNVLWEQLEATRQEERGSRTAYGDKRNDLNSVQSTIGRMNGENSVQEIDDMIAMEENIIEHESICLKEEKCLLQDIKELKAQKKQLHSNMDSKVEIGEEFQQKEHTHEQLKILKDYDVLLTNLKSLEDKTRSIKKNFDDEQDALRKLIEELQVADEVHQRAYDEWFELKKEP</sequence>
<evidence type="ECO:0000313" key="3">
    <source>
        <dbReference type="EnsemblPlants" id="LPERR08G17170.1"/>
    </source>
</evidence>
<feature type="compositionally biased region" description="Basic and acidic residues" evidence="2">
    <location>
        <begin position="218"/>
        <end position="251"/>
    </location>
</feature>
<proteinExistence type="predicted"/>
<dbReference type="PANTHER" id="PTHR48454">
    <property type="entry name" value="PUTATIVE RNA-BINDING DOMAIN-CONTAINING PROTEIN-RELATED"/>
    <property type="match status" value="1"/>
</dbReference>
<reference evidence="4" key="2">
    <citation type="submission" date="2013-12" db="EMBL/GenBank/DDBJ databases">
        <authorList>
            <person name="Yu Y."/>
            <person name="Lee S."/>
            <person name="de Baynast K."/>
            <person name="Wissotski M."/>
            <person name="Liu L."/>
            <person name="Talag J."/>
            <person name="Goicoechea J."/>
            <person name="Angelova A."/>
            <person name="Jetty R."/>
            <person name="Kudrna D."/>
            <person name="Golser W."/>
            <person name="Rivera L."/>
            <person name="Zhang J."/>
            <person name="Wing R."/>
        </authorList>
    </citation>
    <scope>NUCLEOTIDE SEQUENCE</scope>
</reference>
<dbReference type="HOGENOM" id="CLU_003490_0_0_1"/>
<organism evidence="3 4">
    <name type="scientific">Leersia perrieri</name>
    <dbReference type="NCBI Taxonomy" id="77586"/>
    <lineage>
        <taxon>Eukaryota</taxon>
        <taxon>Viridiplantae</taxon>
        <taxon>Streptophyta</taxon>
        <taxon>Embryophyta</taxon>
        <taxon>Tracheophyta</taxon>
        <taxon>Spermatophyta</taxon>
        <taxon>Magnoliopsida</taxon>
        <taxon>Liliopsida</taxon>
        <taxon>Poales</taxon>
        <taxon>Poaceae</taxon>
        <taxon>BOP clade</taxon>
        <taxon>Oryzoideae</taxon>
        <taxon>Oryzeae</taxon>
        <taxon>Oryzinae</taxon>
        <taxon>Leersia</taxon>
    </lineage>
</organism>
<dbReference type="PANTHER" id="PTHR48454:SF1">
    <property type="entry name" value="PROTON PUMP-INTERACTOR 1"/>
    <property type="match status" value="1"/>
</dbReference>
<feature type="region of interest" description="Disordered" evidence="2">
    <location>
        <begin position="197"/>
        <end position="251"/>
    </location>
</feature>
<dbReference type="Gramene" id="LPERR08G17170.1">
    <property type="protein sequence ID" value="LPERR08G17170.1"/>
    <property type="gene ID" value="LPERR08G17170"/>
</dbReference>
<evidence type="ECO:0000256" key="2">
    <source>
        <dbReference type="SAM" id="MobiDB-lite"/>
    </source>
</evidence>
<dbReference type="Proteomes" id="UP000032180">
    <property type="component" value="Chromosome 8"/>
</dbReference>
<evidence type="ECO:0000313" key="4">
    <source>
        <dbReference type="Proteomes" id="UP000032180"/>
    </source>
</evidence>
<keyword evidence="4" id="KW-1185">Reference proteome</keyword>